<evidence type="ECO:0000256" key="7">
    <source>
        <dbReference type="SAM" id="SignalP"/>
    </source>
</evidence>
<sequence>MVIRNFLGVLLATLASVLVLSGPAAATPAKETPWLPEAAAYRLTLFLGNLEPLPWDDIETAWTDPYRGSEFSIGALTWLDRESDIDAAQLLNAITHEDRQAAFVEATRLIALRIEEELDRVIAAEDPARAQQAVRTARELYRAFADGIATAESDVARQIGLAWLELNSSTGSVGVLGAGATSADRDTMVAARRVISDYLAQNYLIDDFAPRQTLSALPETAILSGRAIEVPPSLPPGSDIFDQDPLPRLVLNFEEQGIDETDLPLVAYGDMLFDSAQIFGSPARDLGLACSTCHNRSDVNQRLFIPGASHQPGAIDVDGAFFNPIFNDRRDDPLDIPSLRGLRFTGPYGRDGRFASLRDFTRNVVVNEFGGAEPTPFMMDALVAYMLEFDFLPNSMLTPDGQLTESAPEAAQRGEAIFNTPFAGLGDRSCASCHMPDANFLDRQAHDIGSVAPAYEGARAGALDTPTLLGTAYTAPYFHDGSLPTLAAVVDWFDETKTLGLTEAERTDLTAYLQTVGAADEPYEAFDAENTAFRLAFAELTTFASTIDTLLPRRDAEHILLLTDTVAADLAADASTMSNLAARPEVYALAGRLADVGAAVRDGDWAAAEASWSAFQTEADTVEARAF</sequence>
<dbReference type="PANTHER" id="PTHR30600">
    <property type="entry name" value="CYTOCHROME C PEROXIDASE-RELATED"/>
    <property type="match status" value="1"/>
</dbReference>
<organism evidence="9 10">
    <name type="scientific">Marinibacterium profundimaris</name>
    <dbReference type="NCBI Taxonomy" id="1679460"/>
    <lineage>
        <taxon>Bacteria</taxon>
        <taxon>Pseudomonadati</taxon>
        <taxon>Pseudomonadota</taxon>
        <taxon>Alphaproteobacteria</taxon>
        <taxon>Rhodobacterales</taxon>
        <taxon>Paracoccaceae</taxon>
        <taxon>Marinibacterium</taxon>
    </lineage>
</organism>
<dbReference type="Proteomes" id="UP000215377">
    <property type="component" value="Unassembled WGS sequence"/>
</dbReference>
<evidence type="ECO:0000313" key="9">
    <source>
        <dbReference type="EMBL" id="OWU69094.1"/>
    </source>
</evidence>
<dbReference type="InterPro" id="IPR051395">
    <property type="entry name" value="Cytochrome_c_Peroxidase/MauG"/>
</dbReference>
<feature type="chain" id="PRO_5012850078" evidence="7">
    <location>
        <begin position="27"/>
        <end position="627"/>
    </location>
</feature>
<accession>A0A225NCQ7</accession>
<dbReference type="PROSITE" id="PS51007">
    <property type="entry name" value="CYTC"/>
    <property type="match status" value="1"/>
</dbReference>
<dbReference type="InterPro" id="IPR036909">
    <property type="entry name" value="Cyt_c-like_dom_sf"/>
</dbReference>
<protein>
    <submittedName>
        <fullName evidence="9">Cytochrome C</fullName>
    </submittedName>
</protein>
<keyword evidence="4" id="KW-0560">Oxidoreductase</keyword>
<dbReference type="GO" id="GO:0009055">
    <property type="term" value="F:electron transfer activity"/>
    <property type="evidence" value="ECO:0007669"/>
    <property type="project" value="InterPro"/>
</dbReference>
<evidence type="ECO:0000256" key="1">
    <source>
        <dbReference type="ARBA" id="ARBA00004196"/>
    </source>
</evidence>
<evidence type="ECO:0000256" key="2">
    <source>
        <dbReference type="ARBA" id="ARBA00022617"/>
    </source>
</evidence>
<reference evidence="9 10" key="1">
    <citation type="submission" date="2013-04" db="EMBL/GenBank/DDBJ databases">
        <title>Oceanicola sp. 22II1-22F33 Genome Sequencing.</title>
        <authorList>
            <person name="Lai Q."/>
            <person name="Li G."/>
            <person name="Shao Z."/>
        </authorList>
    </citation>
    <scope>NUCLEOTIDE SEQUENCE [LARGE SCALE GENOMIC DNA]</scope>
    <source>
        <strain evidence="9 10">22II1-22F33</strain>
    </source>
</reference>
<keyword evidence="7" id="KW-0732">Signal</keyword>
<keyword evidence="2 6" id="KW-0349">Heme</keyword>
<comment type="caution">
    <text evidence="9">The sequence shown here is derived from an EMBL/GenBank/DDBJ whole genome shotgun (WGS) entry which is preliminary data.</text>
</comment>
<comment type="subcellular location">
    <subcellularLocation>
        <location evidence="1">Cell envelope</location>
    </subcellularLocation>
</comment>
<dbReference type="GO" id="GO:0020037">
    <property type="term" value="F:heme binding"/>
    <property type="evidence" value="ECO:0007669"/>
    <property type="project" value="InterPro"/>
</dbReference>
<evidence type="ECO:0000256" key="3">
    <source>
        <dbReference type="ARBA" id="ARBA00022723"/>
    </source>
</evidence>
<feature type="domain" description="Cytochrome c" evidence="8">
    <location>
        <begin position="409"/>
        <end position="517"/>
    </location>
</feature>
<name>A0A225NCQ7_9RHOB</name>
<dbReference type="GO" id="GO:0004130">
    <property type="term" value="F:cytochrome-c peroxidase activity"/>
    <property type="evidence" value="ECO:0007669"/>
    <property type="project" value="TreeGrafter"/>
</dbReference>
<dbReference type="Gene3D" id="1.10.760.10">
    <property type="entry name" value="Cytochrome c-like domain"/>
    <property type="match status" value="2"/>
</dbReference>
<keyword evidence="5 6" id="KW-0408">Iron</keyword>
<evidence type="ECO:0000259" key="8">
    <source>
        <dbReference type="PROSITE" id="PS51007"/>
    </source>
</evidence>
<dbReference type="GO" id="GO:0046872">
    <property type="term" value="F:metal ion binding"/>
    <property type="evidence" value="ECO:0007669"/>
    <property type="project" value="UniProtKB-KW"/>
</dbReference>
<proteinExistence type="predicted"/>
<gene>
    <name evidence="9" type="ORF">ATO3_22790</name>
</gene>
<evidence type="ECO:0000256" key="5">
    <source>
        <dbReference type="ARBA" id="ARBA00023004"/>
    </source>
</evidence>
<keyword evidence="10" id="KW-1185">Reference proteome</keyword>
<feature type="signal peptide" evidence="7">
    <location>
        <begin position="1"/>
        <end position="26"/>
    </location>
</feature>
<dbReference type="PANTHER" id="PTHR30600:SF13">
    <property type="entry name" value="METHYLAMINE UTILIZATION PROTEIN"/>
    <property type="match status" value="1"/>
</dbReference>
<evidence type="ECO:0000256" key="4">
    <source>
        <dbReference type="ARBA" id="ARBA00023002"/>
    </source>
</evidence>
<dbReference type="InterPro" id="IPR004852">
    <property type="entry name" value="Di-haem_cyt_c_peroxidsae"/>
</dbReference>
<evidence type="ECO:0000313" key="10">
    <source>
        <dbReference type="Proteomes" id="UP000215377"/>
    </source>
</evidence>
<dbReference type="AlphaFoldDB" id="A0A225NCQ7"/>
<keyword evidence="3 6" id="KW-0479">Metal-binding</keyword>
<dbReference type="EMBL" id="AQQR01000017">
    <property type="protein sequence ID" value="OWU69094.1"/>
    <property type="molecule type" value="Genomic_DNA"/>
</dbReference>
<evidence type="ECO:0000256" key="6">
    <source>
        <dbReference type="PROSITE-ProRule" id="PRU00433"/>
    </source>
</evidence>
<dbReference type="Pfam" id="PF03150">
    <property type="entry name" value="CCP_MauG"/>
    <property type="match status" value="1"/>
</dbReference>
<dbReference type="SUPFAM" id="SSF46626">
    <property type="entry name" value="Cytochrome c"/>
    <property type="match status" value="2"/>
</dbReference>
<dbReference type="InterPro" id="IPR009056">
    <property type="entry name" value="Cyt_c-like_dom"/>
</dbReference>
<dbReference type="GO" id="GO:0030313">
    <property type="term" value="C:cell envelope"/>
    <property type="evidence" value="ECO:0007669"/>
    <property type="project" value="UniProtKB-SubCell"/>
</dbReference>